<protein>
    <submittedName>
        <fullName evidence="3">Uncharacterized protein</fullName>
    </submittedName>
</protein>
<accession>A0A6C0DR61</accession>
<reference evidence="3" key="1">
    <citation type="journal article" date="2020" name="Nature">
        <title>Giant virus diversity and host interactions through global metagenomics.</title>
        <authorList>
            <person name="Schulz F."/>
            <person name="Roux S."/>
            <person name="Paez-Espino D."/>
            <person name="Jungbluth S."/>
            <person name="Walsh D.A."/>
            <person name="Denef V.J."/>
            <person name="McMahon K.D."/>
            <person name="Konstantinidis K.T."/>
            <person name="Eloe-Fadrosh E.A."/>
            <person name="Kyrpides N.C."/>
            <person name="Woyke T."/>
        </authorList>
    </citation>
    <scope>NUCLEOTIDE SEQUENCE</scope>
    <source>
        <strain evidence="3">GVMAG-M-3300023174-49</strain>
    </source>
</reference>
<feature type="region of interest" description="Disordered" evidence="1">
    <location>
        <begin position="101"/>
        <end position="122"/>
    </location>
</feature>
<keyword evidence="2" id="KW-1133">Transmembrane helix</keyword>
<keyword evidence="2" id="KW-0812">Transmembrane</keyword>
<evidence type="ECO:0000313" key="3">
    <source>
        <dbReference type="EMBL" id="QHT18874.1"/>
    </source>
</evidence>
<dbReference type="EMBL" id="MN739660">
    <property type="protein sequence ID" value="QHT18874.1"/>
    <property type="molecule type" value="Genomic_DNA"/>
</dbReference>
<sequence length="186" mass="21348">MANVLQKINALLSPKSTKFFTSNLLYNRSVLYFFLIITVLDLYYLSVTNDFSSVALFIITGVLVSYFNTNMIVIMVIGLSVMHMLRFGIKATLNEGMKNKDGLKTKYDDEEDDDENDNVMSDNKNDYLEKKKVLTEINEEMTEFDNLQKKILKGLSDISPLMDKAENFIEKMESKYPPSNSVESEE</sequence>
<feature type="compositionally biased region" description="Acidic residues" evidence="1">
    <location>
        <begin position="108"/>
        <end position="117"/>
    </location>
</feature>
<name>A0A6C0DR61_9ZZZZ</name>
<organism evidence="3">
    <name type="scientific">viral metagenome</name>
    <dbReference type="NCBI Taxonomy" id="1070528"/>
    <lineage>
        <taxon>unclassified sequences</taxon>
        <taxon>metagenomes</taxon>
        <taxon>organismal metagenomes</taxon>
    </lineage>
</organism>
<feature type="transmembrane region" description="Helical" evidence="2">
    <location>
        <begin position="51"/>
        <end position="81"/>
    </location>
</feature>
<keyword evidence="2" id="KW-0472">Membrane</keyword>
<proteinExistence type="predicted"/>
<feature type="transmembrane region" description="Helical" evidence="2">
    <location>
        <begin position="25"/>
        <end position="45"/>
    </location>
</feature>
<evidence type="ECO:0000256" key="2">
    <source>
        <dbReference type="SAM" id="Phobius"/>
    </source>
</evidence>
<dbReference type="AlphaFoldDB" id="A0A6C0DR61"/>
<evidence type="ECO:0000256" key="1">
    <source>
        <dbReference type="SAM" id="MobiDB-lite"/>
    </source>
</evidence>